<feature type="region of interest" description="Disordered" evidence="7">
    <location>
        <begin position="130"/>
        <end position="158"/>
    </location>
</feature>
<dbReference type="SUPFAM" id="SSF56672">
    <property type="entry name" value="DNA/RNA polymerases"/>
    <property type="match status" value="1"/>
</dbReference>
<dbReference type="EMBL" id="JARTCD010000286">
    <property type="protein sequence ID" value="KAJ8651331.1"/>
    <property type="molecule type" value="Genomic_DNA"/>
</dbReference>
<keyword evidence="6" id="KW-0695">RNA-directed DNA polymerase</keyword>
<gene>
    <name evidence="9" type="ORF">O0I10_013173</name>
</gene>
<dbReference type="GO" id="GO:0004519">
    <property type="term" value="F:endonuclease activity"/>
    <property type="evidence" value="ECO:0007669"/>
    <property type="project" value="UniProtKB-KW"/>
</dbReference>
<dbReference type="InterPro" id="IPR043502">
    <property type="entry name" value="DNA/RNA_pol_sf"/>
</dbReference>
<evidence type="ECO:0000313" key="9">
    <source>
        <dbReference type="EMBL" id="KAJ8651331.1"/>
    </source>
</evidence>
<keyword evidence="10" id="KW-1185">Reference proteome</keyword>
<accession>A0AAD7UQU7</accession>
<organism evidence="9 10">
    <name type="scientific">Lichtheimia ornata</name>
    <dbReference type="NCBI Taxonomy" id="688661"/>
    <lineage>
        <taxon>Eukaryota</taxon>
        <taxon>Fungi</taxon>
        <taxon>Fungi incertae sedis</taxon>
        <taxon>Mucoromycota</taxon>
        <taxon>Mucoromycotina</taxon>
        <taxon>Mucoromycetes</taxon>
        <taxon>Mucorales</taxon>
        <taxon>Lichtheimiaceae</taxon>
        <taxon>Lichtheimia</taxon>
    </lineage>
</organism>
<dbReference type="GO" id="GO:0016787">
    <property type="term" value="F:hydrolase activity"/>
    <property type="evidence" value="ECO:0007669"/>
    <property type="project" value="UniProtKB-KW"/>
</dbReference>
<dbReference type="GeneID" id="83220441"/>
<evidence type="ECO:0000256" key="1">
    <source>
        <dbReference type="ARBA" id="ARBA00022679"/>
    </source>
</evidence>
<comment type="caution">
    <text evidence="9">The sequence shown here is derived from an EMBL/GenBank/DDBJ whole genome shotgun (WGS) entry which is preliminary data.</text>
</comment>
<evidence type="ECO:0000256" key="4">
    <source>
        <dbReference type="ARBA" id="ARBA00022759"/>
    </source>
</evidence>
<sequence length="158" mass="18352">MSHALSSSERNYSATKRALLAAMLALRTFHQSLWDNTFTLYTNHPALCYLHTTKFIKKKLEGASRDWDYQPRTQLHISKRSQSSPFSLMLTRNVNALREYRKDTSTPVTSMSYEEFVNRLGHMQRQPDIAHNANNTTSHKRKAHGQSTGQRRSKRNKQ</sequence>
<evidence type="ECO:0000256" key="6">
    <source>
        <dbReference type="ARBA" id="ARBA00022918"/>
    </source>
</evidence>
<name>A0AAD7UQU7_9FUNG</name>
<evidence type="ECO:0000256" key="2">
    <source>
        <dbReference type="ARBA" id="ARBA00022695"/>
    </source>
</evidence>
<dbReference type="Proteomes" id="UP001234581">
    <property type="component" value="Unassembled WGS sequence"/>
</dbReference>
<evidence type="ECO:0000259" key="8">
    <source>
        <dbReference type="Pfam" id="PF17917"/>
    </source>
</evidence>
<keyword evidence="1" id="KW-0808">Transferase</keyword>
<evidence type="ECO:0000256" key="3">
    <source>
        <dbReference type="ARBA" id="ARBA00022722"/>
    </source>
</evidence>
<proteinExistence type="predicted"/>
<feature type="domain" description="Reverse transcriptase RNase H-like" evidence="8">
    <location>
        <begin position="1"/>
        <end position="58"/>
    </location>
</feature>
<evidence type="ECO:0000256" key="5">
    <source>
        <dbReference type="ARBA" id="ARBA00022801"/>
    </source>
</evidence>
<dbReference type="AlphaFoldDB" id="A0AAD7UQU7"/>
<evidence type="ECO:0000256" key="7">
    <source>
        <dbReference type="SAM" id="MobiDB-lite"/>
    </source>
</evidence>
<keyword evidence="5" id="KW-0378">Hydrolase</keyword>
<dbReference type="RefSeq" id="XP_058336246.1">
    <property type="nucleotide sequence ID" value="XM_058492988.1"/>
</dbReference>
<dbReference type="InterPro" id="IPR041373">
    <property type="entry name" value="RT_RNaseH"/>
</dbReference>
<keyword evidence="4" id="KW-0255">Endonuclease</keyword>
<evidence type="ECO:0000313" key="10">
    <source>
        <dbReference type="Proteomes" id="UP001234581"/>
    </source>
</evidence>
<dbReference type="GO" id="GO:0003964">
    <property type="term" value="F:RNA-directed DNA polymerase activity"/>
    <property type="evidence" value="ECO:0007669"/>
    <property type="project" value="UniProtKB-KW"/>
</dbReference>
<dbReference type="Pfam" id="PF17917">
    <property type="entry name" value="RT_RNaseH"/>
    <property type="match status" value="1"/>
</dbReference>
<protein>
    <recommendedName>
        <fullName evidence="8">Reverse transcriptase RNase H-like domain-containing protein</fullName>
    </recommendedName>
</protein>
<keyword evidence="3" id="KW-0540">Nuclease</keyword>
<reference evidence="9 10" key="1">
    <citation type="submission" date="2023-03" db="EMBL/GenBank/DDBJ databases">
        <title>Genome sequence of Lichtheimia ornata CBS 291.66.</title>
        <authorList>
            <person name="Mohabir J.T."/>
            <person name="Shea T.P."/>
            <person name="Kurbessoian T."/>
            <person name="Berby B."/>
            <person name="Fontaine J."/>
            <person name="Livny J."/>
            <person name="Gnirke A."/>
            <person name="Stajich J.E."/>
            <person name="Cuomo C.A."/>
        </authorList>
    </citation>
    <scope>NUCLEOTIDE SEQUENCE [LARGE SCALE GENOMIC DNA]</scope>
    <source>
        <strain evidence="9">CBS 291.66</strain>
    </source>
</reference>
<keyword evidence="2" id="KW-0548">Nucleotidyltransferase</keyword>